<dbReference type="InterPro" id="IPR054347">
    <property type="entry name" value="TOTE_primase"/>
</dbReference>
<dbReference type="InterPro" id="IPR006935">
    <property type="entry name" value="Helicase/UvrB_N"/>
</dbReference>
<dbReference type="PANTHER" id="PTHR47396">
    <property type="entry name" value="TYPE I RESTRICTION ENZYME ECOKI R PROTEIN"/>
    <property type="match status" value="1"/>
</dbReference>
<keyword evidence="2" id="KW-0378">Hydrolase</keyword>
<dbReference type="InterPro" id="IPR050742">
    <property type="entry name" value="Helicase_Restrict-Modif_Enz"/>
</dbReference>
<dbReference type="Gene3D" id="3.40.50.300">
    <property type="entry name" value="P-loop containing nucleotide triphosphate hydrolases"/>
    <property type="match status" value="2"/>
</dbReference>
<evidence type="ECO:0000313" key="3">
    <source>
        <dbReference type="Proteomes" id="UP001056035"/>
    </source>
</evidence>
<gene>
    <name evidence="2" type="ORF">NBH00_18430</name>
</gene>
<dbReference type="EMBL" id="CP098502">
    <property type="protein sequence ID" value="UTI63322.1"/>
    <property type="molecule type" value="Genomic_DNA"/>
</dbReference>
<keyword evidence="2" id="KW-0067">ATP-binding</keyword>
<feature type="domain" description="Helicase ATP-binding" evidence="1">
    <location>
        <begin position="425"/>
        <end position="572"/>
    </location>
</feature>
<sequence>MIVPPEEQLRDARARLVVLDRERAELRAGITELERHLGGPQTGTAEGRVALFASLFRGRADVFATRWQSRTKPGSSGWAPKCSNEWKPGVCEKPRVKCAVCAHRRFVAYSEAEVRRHLEGHQTIGIYPLLADETCWLLAIDLDGPSWKEDAGALREVAADAEVPVLVERSRSGQGAHVWLLFAKPVAARVARTIGSWLLTQAMSRRSISMASYDRLFPNQDTMPAGGFGNLIALPLQRDRRPDGCTLFLDANLTPYADQWSALAEAKRLDADRAGLLAAEAEKAGGTLALPHWADTKTRSPARPLPSGTAAPETLTARLRGRLEIATTDLPAGVRDRLRRTAAFANPVFYEREAARLSTHNTPRVIACHEDTGEHLLLPRGCLDAVRDELETVGTTLAIDDARTDGNAIGATFTGTLSTAQQAGVDALAKHDAGVLVAPPGSGKTVMATALIGTRGRSTLVLVHRRPLLEQWIQRLTQFLDLEPGQIGSPATTPGTSGIDVAMIQTLTRRDTTTLLDRYGHVVIDECHHVPAVSVERLLRDLPARHITGLTATPRRRDGHQPIIAMQCGPVRHTITVTHATETAVRRVLIERRTAFDASALPTDPGIQEILGAVATDPHRTKQIADDVLAELAAGRYPLVLTERREHLDALAALLKPTMPGLIVLSGGMGAPAQRRADAALADTDGPRVILATGRYIGEGFDDPRLDTLVLAMPIAWKGTMTQYAGRLHRHHDDKHEIRILDYVDHEIPVLRRMYAKRQRAYTALGYQPG</sequence>
<evidence type="ECO:0000259" key="1">
    <source>
        <dbReference type="PROSITE" id="PS51192"/>
    </source>
</evidence>
<keyword evidence="2" id="KW-0347">Helicase</keyword>
<keyword evidence="3" id="KW-1185">Reference proteome</keyword>
<reference evidence="2 3" key="1">
    <citation type="submission" date="2022-06" db="EMBL/GenBank/DDBJ databases">
        <title>Paraconexibacter antarcticus.</title>
        <authorList>
            <person name="Kim C.S."/>
        </authorList>
    </citation>
    <scope>NUCLEOTIDE SEQUENCE [LARGE SCALE GENOMIC DNA]</scope>
    <source>
        <strain evidence="2 3">02-257</strain>
    </source>
</reference>
<dbReference type="Proteomes" id="UP001056035">
    <property type="component" value="Chromosome"/>
</dbReference>
<dbReference type="InterPro" id="IPR027417">
    <property type="entry name" value="P-loop_NTPase"/>
</dbReference>
<dbReference type="CDD" id="cd18785">
    <property type="entry name" value="SF2_C"/>
    <property type="match status" value="1"/>
</dbReference>
<protein>
    <submittedName>
        <fullName evidence="2">DEAD/DEAH box helicase</fullName>
    </submittedName>
</protein>
<dbReference type="PANTHER" id="PTHR47396:SF1">
    <property type="entry name" value="ATP-DEPENDENT HELICASE IRC3-RELATED"/>
    <property type="match status" value="1"/>
</dbReference>
<accession>A0ABY5DQG7</accession>
<proteinExistence type="predicted"/>
<dbReference type="InterPro" id="IPR014001">
    <property type="entry name" value="Helicase_ATP-bd"/>
</dbReference>
<keyword evidence="2" id="KW-0547">Nucleotide-binding</keyword>
<organism evidence="2 3">
    <name type="scientific">Paraconexibacter antarcticus</name>
    <dbReference type="NCBI Taxonomy" id="2949664"/>
    <lineage>
        <taxon>Bacteria</taxon>
        <taxon>Bacillati</taxon>
        <taxon>Actinomycetota</taxon>
        <taxon>Thermoleophilia</taxon>
        <taxon>Solirubrobacterales</taxon>
        <taxon>Paraconexibacteraceae</taxon>
        <taxon>Paraconexibacter</taxon>
    </lineage>
</organism>
<name>A0ABY5DQG7_9ACTN</name>
<dbReference type="PROSITE" id="PS51192">
    <property type="entry name" value="HELICASE_ATP_BIND_1"/>
    <property type="match status" value="1"/>
</dbReference>
<dbReference type="SUPFAM" id="SSF52540">
    <property type="entry name" value="P-loop containing nucleoside triphosphate hydrolases"/>
    <property type="match status" value="2"/>
</dbReference>
<dbReference type="RefSeq" id="WP_254570050.1">
    <property type="nucleotide sequence ID" value="NZ_CP098502.1"/>
</dbReference>
<dbReference type="GO" id="GO:0004386">
    <property type="term" value="F:helicase activity"/>
    <property type="evidence" value="ECO:0007669"/>
    <property type="project" value="UniProtKB-KW"/>
</dbReference>
<dbReference type="Pfam" id="PF22548">
    <property type="entry name" value="AEP-TOTE"/>
    <property type="match status" value="1"/>
</dbReference>
<evidence type="ECO:0000313" key="2">
    <source>
        <dbReference type="EMBL" id="UTI63322.1"/>
    </source>
</evidence>
<dbReference type="SMART" id="SM00487">
    <property type="entry name" value="DEXDc"/>
    <property type="match status" value="1"/>
</dbReference>
<dbReference type="Pfam" id="PF04851">
    <property type="entry name" value="ResIII"/>
    <property type="match status" value="1"/>
</dbReference>